<evidence type="ECO:0000313" key="5">
    <source>
        <dbReference type="EMBL" id="MEJ2866516.1"/>
    </source>
</evidence>
<dbReference type="Pfam" id="PF20256">
    <property type="entry name" value="MoCoBD_2"/>
    <property type="match status" value="2"/>
</dbReference>
<evidence type="ECO:0000259" key="4">
    <source>
        <dbReference type="SMART" id="SM01008"/>
    </source>
</evidence>
<dbReference type="PANTHER" id="PTHR11908">
    <property type="entry name" value="XANTHINE DEHYDROGENASE"/>
    <property type="match status" value="1"/>
</dbReference>
<dbReference type="PANTHER" id="PTHR11908:SF132">
    <property type="entry name" value="ALDEHYDE OXIDASE 1-RELATED"/>
    <property type="match status" value="1"/>
</dbReference>
<dbReference type="Proteomes" id="UP001385809">
    <property type="component" value="Unassembled WGS sequence"/>
</dbReference>
<gene>
    <name evidence="5" type="ORF">WCD74_01980</name>
</gene>
<dbReference type="Pfam" id="PF02738">
    <property type="entry name" value="MoCoBD_1"/>
    <property type="match status" value="1"/>
</dbReference>
<protein>
    <submittedName>
        <fullName evidence="5">Xanthine dehydrogenase family protein molybdopterin-binding subunit</fullName>
    </submittedName>
</protein>
<organism evidence="5 6">
    <name type="scientific">Actinomycetospora aurantiaca</name>
    <dbReference type="NCBI Taxonomy" id="3129233"/>
    <lineage>
        <taxon>Bacteria</taxon>
        <taxon>Bacillati</taxon>
        <taxon>Actinomycetota</taxon>
        <taxon>Actinomycetes</taxon>
        <taxon>Pseudonocardiales</taxon>
        <taxon>Pseudonocardiaceae</taxon>
        <taxon>Actinomycetospora</taxon>
    </lineage>
</organism>
<feature type="region of interest" description="Disordered" evidence="3">
    <location>
        <begin position="1"/>
        <end position="24"/>
    </location>
</feature>
<dbReference type="InterPro" id="IPR016208">
    <property type="entry name" value="Ald_Oxase/xanthine_DH-like"/>
</dbReference>
<keyword evidence="1" id="KW-0500">Molybdenum</keyword>
<feature type="region of interest" description="Disordered" evidence="3">
    <location>
        <begin position="518"/>
        <end position="537"/>
    </location>
</feature>
<dbReference type="SMART" id="SM01008">
    <property type="entry name" value="Ald_Xan_dh_C"/>
    <property type="match status" value="1"/>
</dbReference>
<dbReference type="InterPro" id="IPR008274">
    <property type="entry name" value="AldOxase/xan_DH_MoCoBD1"/>
</dbReference>
<dbReference type="InterPro" id="IPR037165">
    <property type="entry name" value="AldOxase/xan_DH_Mopterin-bd_sf"/>
</dbReference>
<dbReference type="EMBL" id="JBBEGN010000001">
    <property type="protein sequence ID" value="MEJ2866516.1"/>
    <property type="molecule type" value="Genomic_DNA"/>
</dbReference>
<reference evidence="5 6" key="1">
    <citation type="submission" date="2024-03" db="EMBL/GenBank/DDBJ databases">
        <title>Actinomycetospora sp. OC33-EN08, a novel actinomycete isolated from wild orchid (Aerides multiflora).</title>
        <authorList>
            <person name="Suriyachadkun C."/>
        </authorList>
    </citation>
    <scope>NUCLEOTIDE SEQUENCE [LARGE SCALE GENOMIC DNA]</scope>
    <source>
        <strain evidence="5 6">OC33-EN08</strain>
    </source>
</reference>
<evidence type="ECO:0000313" key="6">
    <source>
        <dbReference type="Proteomes" id="UP001385809"/>
    </source>
</evidence>
<evidence type="ECO:0000256" key="2">
    <source>
        <dbReference type="ARBA" id="ARBA00023002"/>
    </source>
</evidence>
<dbReference type="InterPro" id="IPR046867">
    <property type="entry name" value="AldOxase/xan_DH_MoCoBD2"/>
</dbReference>
<evidence type="ECO:0000256" key="3">
    <source>
        <dbReference type="SAM" id="MobiDB-lite"/>
    </source>
</evidence>
<name>A0ABU8MH20_9PSEU</name>
<keyword evidence="2" id="KW-0560">Oxidoreductase</keyword>
<feature type="compositionally biased region" description="Basic and acidic residues" evidence="3">
    <location>
        <begin position="518"/>
        <end position="532"/>
    </location>
</feature>
<proteinExistence type="predicted"/>
<feature type="domain" description="Aldehyde oxidase/xanthine dehydrogenase a/b hammerhead" evidence="4">
    <location>
        <begin position="23"/>
        <end position="128"/>
    </location>
</feature>
<dbReference type="Gene3D" id="3.30.365.10">
    <property type="entry name" value="Aldehyde oxidase/xanthine dehydrogenase, molybdopterin binding domain"/>
    <property type="match status" value="4"/>
</dbReference>
<dbReference type="Gene3D" id="3.90.1170.50">
    <property type="entry name" value="Aldehyde oxidase/xanthine dehydrogenase, a/b hammerhead"/>
    <property type="match status" value="1"/>
</dbReference>
<dbReference type="SUPFAM" id="SSF56003">
    <property type="entry name" value="Molybdenum cofactor-binding domain"/>
    <property type="match status" value="1"/>
</dbReference>
<comment type="caution">
    <text evidence="5">The sequence shown here is derived from an EMBL/GenBank/DDBJ whole genome shotgun (WGS) entry which is preliminary data.</text>
</comment>
<accession>A0ABU8MH20</accession>
<dbReference type="Pfam" id="PF01315">
    <property type="entry name" value="Ald_Xan_dh_C"/>
    <property type="match status" value="1"/>
</dbReference>
<dbReference type="InterPro" id="IPR036856">
    <property type="entry name" value="Ald_Oxase/Xan_DH_a/b_sf"/>
</dbReference>
<sequence length="690" mass="72207">MTTMDARSLGTSVRRIEGPDKVTGTATYAGDTPVAGEALVLHPVQATIARGEVTGIDTAAAAALPGVVAVLTHADAPRLVETDDPEHRVLQDTTVHHRGQFVAAVLAESREVAAQAAALVVVTYAEAPSSTAFDPDGETYAPSVLGNGQPADSSVGDPDAALAAAPVVMKASYSTPMEHHNPMEPHSTTATWVDGRAEVWEASQGAELARQTLATLFDAEVVVRSPHVGGGFGTKGFLHAGSVLTVLAARTVPGRPVRFALGRRQMFETVGYRPATVQHMSLGASTDGTLEVVAHDVVGATARYKEFVEPAGGSTRSMYAAPHRRTSHRAVALDLDAPTYMRAPGEAPGSFGLECAMDELAVELGMDPIELRVRNEPDVHPEMGLPFSSRGLVECLRTGAERFGWSTWDRAPRSRLVDGWWHGVGVGCGTFPAFRMPGSTAEITFTGGRYVVAIGAADIGQGARTVLTQIAADALGVDVGSIAVEIGSTEVPVGSIAGGSAGTASWGSTVVEAADRFRDKYGDSPDDGDHADAATPDNPWAEEYAMAAFCAQFAEVAVHADTGEVRVPRLLGVFGAGRILNPALARSQLQGGMVWGLSMALHEESVVDPRFGEVINHDFANYHVASNADVRDVEAVWIDEDDPYVNPMGAKGIGEVGIVGVAAAIANAAYHATGVRVRSLPLTCDAFLEG</sequence>
<keyword evidence="6" id="KW-1185">Reference proteome</keyword>
<dbReference type="SUPFAM" id="SSF54665">
    <property type="entry name" value="CO dehydrogenase molybdoprotein N-domain-like"/>
    <property type="match status" value="1"/>
</dbReference>
<dbReference type="RefSeq" id="WP_337693137.1">
    <property type="nucleotide sequence ID" value="NZ_JBBEGN010000001.1"/>
</dbReference>
<dbReference type="InterPro" id="IPR000674">
    <property type="entry name" value="Ald_Oxase/Xan_DH_a/b"/>
</dbReference>
<feature type="compositionally biased region" description="Polar residues" evidence="3">
    <location>
        <begin position="1"/>
        <end position="11"/>
    </location>
</feature>
<evidence type="ECO:0000256" key="1">
    <source>
        <dbReference type="ARBA" id="ARBA00022505"/>
    </source>
</evidence>